<dbReference type="InterPro" id="IPR005475">
    <property type="entry name" value="Transketolase-like_Pyr-bd"/>
</dbReference>
<feature type="binding site" evidence="14">
    <location>
        <position position="372"/>
    </location>
    <ligand>
        <name>substrate</name>
    </ligand>
</feature>
<feature type="binding site" evidence="16">
    <location>
        <position position="170"/>
    </location>
    <ligand>
        <name>Mg(2+)</name>
        <dbReference type="ChEBI" id="CHEBI:18420"/>
    </ligand>
</feature>
<dbReference type="PROSITE" id="PS00802">
    <property type="entry name" value="TRANSKETOLASE_2"/>
    <property type="match status" value="1"/>
</dbReference>
<dbReference type="FunFam" id="3.40.50.970:FF:000004">
    <property type="entry name" value="Transketolase"/>
    <property type="match status" value="1"/>
</dbReference>
<dbReference type="InterPro" id="IPR055152">
    <property type="entry name" value="Transketolase-like_C_2"/>
</dbReference>
<feature type="active site" description="Proton donor" evidence="13">
    <location>
        <position position="428"/>
    </location>
</feature>
<dbReference type="PANTHER" id="PTHR43522:SF2">
    <property type="entry name" value="TRANSKETOLASE 1-RELATED"/>
    <property type="match status" value="1"/>
</dbReference>
<evidence type="ECO:0000256" key="15">
    <source>
        <dbReference type="PIRSR" id="PIRSR605478-3"/>
    </source>
</evidence>
<dbReference type="NCBIfam" id="TIGR00232">
    <property type="entry name" value="tktlase_bact"/>
    <property type="match status" value="1"/>
</dbReference>
<comment type="cofactor">
    <cofactor evidence="2">
        <name>Co(2+)</name>
        <dbReference type="ChEBI" id="CHEBI:48828"/>
    </cofactor>
</comment>
<dbReference type="SUPFAM" id="SSF52518">
    <property type="entry name" value="Thiamin diphosphate-binding fold (THDP-binding)"/>
    <property type="match status" value="2"/>
</dbReference>
<feature type="binding site" evidence="14">
    <location>
        <position position="477"/>
    </location>
    <ligand>
        <name>substrate</name>
    </ligand>
</feature>
<evidence type="ECO:0000256" key="2">
    <source>
        <dbReference type="ARBA" id="ARBA00001941"/>
    </source>
</evidence>
<dbReference type="Pfam" id="PF02779">
    <property type="entry name" value="Transket_pyr"/>
    <property type="match status" value="1"/>
</dbReference>
<dbReference type="InterPro" id="IPR005474">
    <property type="entry name" value="Transketolase_N"/>
</dbReference>
<comment type="subunit">
    <text evidence="4 18">Homodimer.</text>
</comment>
<reference evidence="20 21" key="1">
    <citation type="submission" date="2012-11" db="EMBL/GenBank/DDBJ databases">
        <title>Whole genome sequence of Acidisphaera rubrifaciens HS-AP3.</title>
        <authorList>
            <person name="Azuma Y."/>
            <person name="Higashiura N."/>
            <person name="Hirakawa H."/>
            <person name="Matsushita K."/>
        </authorList>
    </citation>
    <scope>NUCLEOTIDE SEQUENCE [LARGE SCALE GENOMIC DNA]</scope>
    <source>
        <strain evidence="20 21">HS-AP3</strain>
    </source>
</reference>
<evidence type="ECO:0000259" key="19">
    <source>
        <dbReference type="SMART" id="SM00861"/>
    </source>
</evidence>
<feature type="binding site" evidence="15">
    <location>
        <position position="200"/>
    </location>
    <ligand>
        <name>thiamine diphosphate</name>
        <dbReference type="ChEBI" id="CHEBI:58937"/>
    </ligand>
</feature>
<dbReference type="Gene3D" id="3.40.50.970">
    <property type="match status" value="2"/>
</dbReference>
<gene>
    <name evidence="20" type="ORF">Asru_0090_08</name>
</gene>
<evidence type="ECO:0000256" key="12">
    <source>
        <dbReference type="NCBIfam" id="TIGR00232"/>
    </source>
</evidence>
<feature type="binding site" evidence="16">
    <location>
        <position position="202"/>
    </location>
    <ligand>
        <name>Mg(2+)</name>
        <dbReference type="ChEBI" id="CHEBI:18420"/>
    </ligand>
</feature>
<feature type="binding site" evidence="16">
    <location>
        <position position="200"/>
    </location>
    <ligand>
        <name>Mg(2+)</name>
        <dbReference type="ChEBI" id="CHEBI:18420"/>
    </ligand>
</feature>
<feature type="binding site" evidence="15">
    <location>
        <position position="68"/>
    </location>
    <ligand>
        <name>thiamine diphosphate</name>
        <dbReference type="ChEBI" id="CHEBI:58937"/>
    </ligand>
</feature>
<keyword evidence="7 16" id="KW-0479">Metal-binding</keyword>
<evidence type="ECO:0000313" key="21">
    <source>
        <dbReference type="Proteomes" id="UP000032680"/>
    </source>
</evidence>
<feature type="binding site" evidence="14">
    <location>
        <position position="489"/>
    </location>
    <ligand>
        <name>substrate</name>
    </ligand>
</feature>
<feature type="binding site" evidence="14">
    <location>
        <position position="536"/>
    </location>
    <ligand>
        <name>substrate</name>
    </ligand>
</feature>
<evidence type="ECO:0000256" key="18">
    <source>
        <dbReference type="RuleBase" id="RU004996"/>
    </source>
</evidence>
<evidence type="ECO:0000256" key="16">
    <source>
        <dbReference type="PIRSR" id="PIRSR605478-4"/>
    </source>
</evidence>
<dbReference type="GO" id="GO:0004802">
    <property type="term" value="F:transketolase activity"/>
    <property type="evidence" value="ECO:0007669"/>
    <property type="project" value="UniProtKB-UniRule"/>
</dbReference>
<feature type="binding site" evidence="14">
    <location>
        <position position="399"/>
    </location>
    <ligand>
        <name>substrate</name>
    </ligand>
</feature>
<evidence type="ECO:0000256" key="10">
    <source>
        <dbReference type="ARBA" id="ARBA00023052"/>
    </source>
</evidence>
<proteinExistence type="inferred from homology"/>
<evidence type="ECO:0000256" key="9">
    <source>
        <dbReference type="ARBA" id="ARBA00022842"/>
    </source>
</evidence>
<keyword evidence="21" id="KW-1185">Reference proteome</keyword>
<dbReference type="SMART" id="SM00861">
    <property type="entry name" value="Transket_pyr"/>
    <property type="match status" value="1"/>
</dbReference>
<evidence type="ECO:0000256" key="4">
    <source>
        <dbReference type="ARBA" id="ARBA00011738"/>
    </source>
</evidence>
<dbReference type="Gene3D" id="3.40.50.920">
    <property type="match status" value="1"/>
</dbReference>
<feature type="site" description="Important for catalytic activity" evidence="17">
    <location>
        <position position="276"/>
    </location>
</feature>
<dbReference type="GO" id="GO:0046872">
    <property type="term" value="F:metal ion binding"/>
    <property type="evidence" value="ECO:0007669"/>
    <property type="project" value="UniProtKB-KW"/>
</dbReference>
<feature type="binding site" evidence="15">
    <location>
        <position position="276"/>
    </location>
    <ligand>
        <name>thiamine diphosphate</name>
        <dbReference type="ChEBI" id="CHEBI:58937"/>
    </ligand>
</feature>
<evidence type="ECO:0000256" key="14">
    <source>
        <dbReference type="PIRSR" id="PIRSR605478-2"/>
    </source>
</evidence>
<keyword evidence="8 18" id="KW-0106">Calcium</keyword>
<protein>
    <recommendedName>
        <fullName evidence="5 12">Transketolase</fullName>
        <ecNumber evidence="5 12">2.2.1.1</ecNumber>
    </recommendedName>
</protein>
<dbReference type="EC" id="2.2.1.1" evidence="5 12"/>
<dbReference type="CDD" id="cd02012">
    <property type="entry name" value="TPP_TK"/>
    <property type="match status" value="1"/>
</dbReference>
<evidence type="ECO:0000256" key="3">
    <source>
        <dbReference type="ARBA" id="ARBA00007131"/>
    </source>
</evidence>
<dbReference type="PROSITE" id="PS00801">
    <property type="entry name" value="TRANSKETOLASE_1"/>
    <property type="match status" value="1"/>
</dbReference>
<dbReference type="FunFam" id="3.40.50.970:FF:000003">
    <property type="entry name" value="Transketolase"/>
    <property type="match status" value="1"/>
</dbReference>
<comment type="cofactor">
    <cofactor evidence="1">
        <name>Ca(2+)</name>
        <dbReference type="ChEBI" id="CHEBI:29108"/>
    </cofactor>
</comment>
<evidence type="ECO:0000256" key="17">
    <source>
        <dbReference type="PIRSR" id="PIRSR605478-5"/>
    </source>
</evidence>
<evidence type="ECO:0000256" key="6">
    <source>
        <dbReference type="ARBA" id="ARBA00022679"/>
    </source>
</evidence>
<comment type="caution">
    <text evidence="20">The sequence shown here is derived from an EMBL/GenBank/DDBJ whole genome shotgun (WGS) entry which is preliminary data.</text>
</comment>
<dbReference type="PANTHER" id="PTHR43522">
    <property type="entry name" value="TRANSKETOLASE"/>
    <property type="match status" value="1"/>
</dbReference>
<feature type="binding site" evidence="14">
    <location>
        <position position="28"/>
    </location>
    <ligand>
        <name>substrate</name>
    </ligand>
</feature>
<comment type="catalytic activity">
    <reaction evidence="11 18">
        <text>D-sedoheptulose 7-phosphate + D-glyceraldehyde 3-phosphate = aldehydo-D-ribose 5-phosphate + D-xylulose 5-phosphate</text>
        <dbReference type="Rhea" id="RHEA:10508"/>
        <dbReference type="ChEBI" id="CHEBI:57483"/>
        <dbReference type="ChEBI" id="CHEBI:57737"/>
        <dbReference type="ChEBI" id="CHEBI:58273"/>
        <dbReference type="ChEBI" id="CHEBI:59776"/>
        <dbReference type="EC" id="2.2.1.1"/>
    </reaction>
</comment>
<dbReference type="CDD" id="cd07033">
    <property type="entry name" value="TPP_PYR_DXS_TK_like"/>
    <property type="match status" value="1"/>
</dbReference>
<evidence type="ECO:0000256" key="1">
    <source>
        <dbReference type="ARBA" id="ARBA00001913"/>
    </source>
</evidence>
<dbReference type="GO" id="GO:0009052">
    <property type="term" value="P:pentose-phosphate shunt, non-oxidative branch"/>
    <property type="evidence" value="ECO:0007669"/>
    <property type="project" value="UniProtKB-ARBA"/>
</dbReference>
<comment type="cofactor">
    <cofactor evidence="16">
        <name>Mg(2+)</name>
        <dbReference type="ChEBI" id="CHEBI:18420"/>
    </cofactor>
    <text evidence="16">Binds 1 Mg(2+) ion per subunit. Can also utilize other divalent metal cations, such as Ca(2+), Mn(2+) and Co(2+).</text>
</comment>
<evidence type="ECO:0000256" key="11">
    <source>
        <dbReference type="ARBA" id="ARBA00049473"/>
    </source>
</evidence>
<dbReference type="AlphaFoldDB" id="A0A0D6P5E0"/>
<feature type="binding site" evidence="15">
    <location>
        <position position="453"/>
    </location>
    <ligand>
        <name>thiamine diphosphate</name>
        <dbReference type="ChEBI" id="CHEBI:58937"/>
    </ligand>
</feature>
<dbReference type="InterPro" id="IPR005478">
    <property type="entry name" value="Transketolase_bac-like"/>
</dbReference>
<name>A0A0D6P5E0_9PROT</name>
<feature type="domain" description="Transketolase-like pyrimidine-binding" evidence="19">
    <location>
        <begin position="369"/>
        <end position="541"/>
    </location>
</feature>
<dbReference type="Pfam" id="PF00456">
    <property type="entry name" value="Transketolase_N"/>
    <property type="match status" value="1"/>
</dbReference>
<organism evidence="20 21">
    <name type="scientific">Acidisphaera rubrifaciens HS-AP3</name>
    <dbReference type="NCBI Taxonomy" id="1231350"/>
    <lineage>
        <taxon>Bacteria</taxon>
        <taxon>Pseudomonadati</taxon>
        <taxon>Pseudomonadota</taxon>
        <taxon>Alphaproteobacteria</taxon>
        <taxon>Acetobacterales</taxon>
        <taxon>Acetobacteraceae</taxon>
        <taxon>Acidisphaera</taxon>
    </lineage>
</organism>
<comment type="similarity">
    <text evidence="3 18">Belongs to the transketolase family.</text>
</comment>
<feature type="site" description="Important for catalytic activity" evidence="17">
    <location>
        <position position="28"/>
    </location>
</feature>
<dbReference type="InterPro" id="IPR020826">
    <property type="entry name" value="Transketolase_BS"/>
</dbReference>
<dbReference type="Pfam" id="PF22613">
    <property type="entry name" value="Transketolase_C_1"/>
    <property type="match status" value="1"/>
</dbReference>
<feature type="binding site" evidence="14">
    <location>
        <position position="276"/>
    </location>
    <ligand>
        <name>substrate</name>
    </ligand>
</feature>
<keyword evidence="6 18" id="KW-0808">Transferase</keyword>
<evidence type="ECO:0000313" key="20">
    <source>
        <dbReference type="EMBL" id="GAN76408.1"/>
    </source>
</evidence>
<feature type="binding site" evidence="14">
    <location>
        <position position="485"/>
    </location>
    <ligand>
        <name>substrate</name>
    </ligand>
</feature>
<dbReference type="FunFam" id="3.40.50.920:FF:000003">
    <property type="entry name" value="Transketolase"/>
    <property type="match status" value="1"/>
</dbReference>
<evidence type="ECO:0000256" key="8">
    <source>
        <dbReference type="ARBA" id="ARBA00022837"/>
    </source>
</evidence>
<dbReference type="OrthoDB" id="8732661at2"/>
<feature type="binding site" evidence="15">
    <location>
        <position position="171"/>
    </location>
    <ligand>
        <name>thiamine diphosphate</name>
        <dbReference type="ChEBI" id="CHEBI:58937"/>
    </ligand>
</feature>
<accession>A0A0D6P5E0</accession>
<evidence type="ECO:0000256" key="7">
    <source>
        <dbReference type="ARBA" id="ARBA00022723"/>
    </source>
</evidence>
<dbReference type="SUPFAM" id="SSF52922">
    <property type="entry name" value="TK C-terminal domain-like"/>
    <property type="match status" value="1"/>
</dbReference>
<feature type="binding site" evidence="15">
    <location>
        <begin position="129"/>
        <end position="131"/>
    </location>
    <ligand>
        <name>thiamine diphosphate</name>
        <dbReference type="ChEBI" id="CHEBI:58937"/>
    </ligand>
</feature>
<comment type="function">
    <text evidence="18">Catalyzes the transfer of a two-carbon ketol group from a ketose donor to an aldose acceptor, via a covalent intermediate with the cofactor thiamine pyrophosphate.</text>
</comment>
<sequence length="693" mass="74786">MTDDKDLLCINTIRTLAMDAVQKANSGHPGTPMGLAPVAYTLWQDFLRFDPAEPTWPNRDRFVLSVGHASMLLYSLLHLTRTRQVKSNFRDAGPAAITLDDIKNFRQLNSPCAGHPEFHMASGIECTTGPLGQGVGMSVGMAIAERWLATRYNKPGATLIDYDVYALCGDGDMMEGISSEAASLAGHLRLSNLCWIYDSNRISIEGSTDLAFSEDVGARFLAYGWNVLRVRDANDTAAVKLALQSFKREQSRPTFILVESHIGYGAPHKQDTKEAHGEPLGADEIKGAKRAYGWPEDAQFLVPDGVYEHFAAGIGARGAASSSAWKQTYARYAETNADLAREFDTMLAQGLPAGWEEALAPVPADAKGAATRDSSGKTLNALAERIPYLLGGAADLAPSTKTALKGKGDGSFEATNYAGRNFHFGVREHAMGAIVNGMSLSGLRAFGSGFLIFSDYMRAAIRLSAIQETPSVWVFTHDSIGVGEDGPTHQPIEQLASLRAIPGLHTIRPCDANEVEEAWRVALSSKYHPTCLILSRQPLPTLDRAKFAPAAGLARGAYVLADPADGRAPEVILMATGSEVPLCVEAWETLSAEGVAARIVSMPCWDLFEQQDEAYRRSVLPDAVTARVAVEQAATLGWDRYAGLHGTIIGMHTFGASAPMKSLLTKFGFTGEKVLEAARAQLARQKTMHRAAE</sequence>
<dbReference type="RefSeq" id="WP_048860212.1">
    <property type="nucleotide sequence ID" value="NZ_BANB01000090.1"/>
</dbReference>
<dbReference type="GO" id="GO:0005829">
    <property type="term" value="C:cytosol"/>
    <property type="evidence" value="ECO:0007669"/>
    <property type="project" value="TreeGrafter"/>
</dbReference>
<comment type="cofactor">
    <cofactor evidence="15">
        <name>thiamine diphosphate</name>
        <dbReference type="ChEBI" id="CHEBI:58937"/>
    </cofactor>
    <text evidence="15">Binds 1 thiamine pyrophosphate per subunit. During the reaction, the substrate forms a covalent intermediate with the cofactor.</text>
</comment>
<dbReference type="InterPro" id="IPR009014">
    <property type="entry name" value="Transketo_C/PFOR_II"/>
</dbReference>
<evidence type="ECO:0000256" key="5">
    <source>
        <dbReference type="ARBA" id="ARBA00013152"/>
    </source>
</evidence>
<keyword evidence="9 16" id="KW-0460">Magnesium</keyword>
<dbReference type="InterPro" id="IPR033247">
    <property type="entry name" value="Transketolase_fam"/>
</dbReference>
<keyword evidence="10 15" id="KW-0786">Thiamine pyrophosphate</keyword>
<dbReference type="InterPro" id="IPR049557">
    <property type="entry name" value="Transketolase_CS"/>
</dbReference>
<dbReference type="InterPro" id="IPR029061">
    <property type="entry name" value="THDP-binding"/>
</dbReference>
<dbReference type="Proteomes" id="UP000032680">
    <property type="component" value="Unassembled WGS sequence"/>
</dbReference>
<comment type="cofactor">
    <cofactor evidence="18">
        <name>Mg(2+)</name>
        <dbReference type="ChEBI" id="CHEBI:18420"/>
    </cofactor>
    <cofactor evidence="18">
        <name>Ca(2+)</name>
        <dbReference type="ChEBI" id="CHEBI:29108"/>
    </cofactor>
    <cofactor evidence="18">
        <name>Mn(2+)</name>
        <dbReference type="ChEBI" id="CHEBI:29035"/>
    </cofactor>
    <cofactor evidence="18">
        <name>Co(2+)</name>
        <dbReference type="ChEBI" id="CHEBI:48828"/>
    </cofactor>
    <text evidence="18">Binds 1 Mg(2+) ion per subunit. Can also utilize other divalent metal cations, such as Ca(2+), Mn(2+) and Co(2+).</text>
</comment>
<dbReference type="EMBL" id="BANB01000090">
    <property type="protein sequence ID" value="GAN76408.1"/>
    <property type="molecule type" value="Genomic_DNA"/>
</dbReference>
<evidence type="ECO:0000256" key="13">
    <source>
        <dbReference type="PIRSR" id="PIRSR605478-1"/>
    </source>
</evidence>